<dbReference type="FunFam" id="3.90.700.10:FF:000002">
    <property type="entry name" value="L-aspartate oxidase"/>
    <property type="match status" value="1"/>
</dbReference>
<evidence type="ECO:0000256" key="12">
    <source>
        <dbReference type="PIRSR" id="PIRSR000171-1"/>
    </source>
</evidence>
<dbReference type="Gene3D" id="3.50.50.60">
    <property type="entry name" value="FAD/NAD(P)-binding domain"/>
    <property type="match status" value="1"/>
</dbReference>
<dbReference type="PANTHER" id="PTHR42716:SF2">
    <property type="entry name" value="L-ASPARTATE OXIDASE, CHLOROPLASTIC"/>
    <property type="match status" value="1"/>
</dbReference>
<dbReference type="RefSeq" id="WP_072968081.1">
    <property type="nucleotide sequence ID" value="NZ_FRAJ01000017.1"/>
</dbReference>
<evidence type="ECO:0000256" key="3">
    <source>
        <dbReference type="ARBA" id="ARBA00008562"/>
    </source>
</evidence>
<dbReference type="SUPFAM" id="SSF51905">
    <property type="entry name" value="FAD/NAD(P)-binding domain"/>
    <property type="match status" value="1"/>
</dbReference>
<evidence type="ECO:0000256" key="2">
    <source>
        <dbReference type="ARBA" id="ARBA00004950"/>
    </source>
</evidence>
<dbReference type="Pfam" id="PF02910">
    <property type="entry name" value="Succ_DH_flav_C"/>
    <property type="match status" value="1"/>
</dbReference>
<name>A0A1M6S8Q7_9FIRM</name>
<evidence type="ECO:0000256" key="6">
    <source>
        <dbReference type="ARBA" id="ARBA00022630"/>
    </source>
</evidence>
<evidence type="ECO:0000256" key="13">
    <source>
        <dbReference type="RuleBase" id="RU362049"/>
    </source>
</evidence>
<comment type="cofactor">
    <cofactor evidence="1 13">
        <name>FAD</name>
        <dbReference type="ChEBI" id="CHEBI:57692"/>
    </cofactor>
</comment>
<evidence type="ECO:0000256" key="11">
    <source>
        <dbReference type="NCBIfam" id="TIGR00551"/>
    </source>
</evidence>
<organism evidence="16 17">
    <name type="scientific">Caminicella sporogenes DSM 14501</name>
    <dbReference type="NCBI Taxonomy" id="1121266"/>
    <lineage>
        <taxon>Bacteria</taxon>
        <taxon>Bacillati</taxon>
        <taxon>Bacillota</taxon>
        <taxon>Clostridia</taxon>
        <taxon>Peptostreptococcales</taxon>
        <taxon>Caminicellaceae</taxon>
        <taxon>Caminicella</taxon>
    </lineage>
</organism>
<evidence type="ECO:0000256" key="5">
    <source>
        <dbReference type="ARBA" id="ARBA00021901"/>
    </source>
</evidence>
<keyword evidence="7 13" id="KW-0662">Pyridine nucleotide biosynthesis</keyword>
<dbReference type="InterPro" id="IPR037099">
    <property type="entry name" value="Fum_R/Succ_DH_flav-like_C_sf"/>
</dbReference>
<dbReference type="NCBIfam" id="TIGR00551">
    <property type="entry name" value="nadB"/>
    <property type="match status" value="1"/>
</dbReference>
<dbReference type="SUPFAM" id="SSF56425">
    <property type="entry name" value="Succinate dehydrogenase/fumarate reductase flavoprotein, catalytic domain"/>
    <property type="match status" value="1"/>
</dbReference>
<evidence type="ECO:0000256" key="10">
    <source>
        <dbReference type="ARBA" id="ARBA00048305"/>
    </source>
</evidence>
<evidence type="ECO:0000256" key="8">
    <source>
        <dbReference type="ARBA" id="ARBA00022827"/>
    </source>
</evidence>
<dbReference type="NCBIfam" id="NF004820">
    <property type="entry name" value="PRK06175.1"/>
    <property type="match status" value="1"/>
</dbReference>
<dbReference type="STRING" id="1121266.SAMN02745883_01982"/>
<proteinExistence type="inferred from homology"/>
<dbReference type="GO" id="GO:0033765">
    <property type="term" value="F:steroid dehydrogenase activity, acting on the CH-CH group of donors"/>
    <property type="evidence" value="ECO:0007669"/>
    <property type="project" value="UniProtKB-ARBA"/>
</dbReference>
<reference evidence="16 17" key="1">
    <citation type="submission" date="2016-11" db="EMBL/GenBank/DDBJ databases">
        <authorList>
            <person name="Jaros S."/>
            <person name="Januszkiewicz K."/>
            <person name="Wedrychowicz H."/>
        </authorList>
    </citation>
    <scope>NUCLEOTIDE SEQUENCE [LARGE SCALE GENOMIC DNA]</scope>
    <source>
        <strain evidence="16 17">DSM 14501</strain>
    </source>
</reference>
<comment type="function">
    <text evidence="13">Catalyzes the oxidation of L-aspartate to iminoaspartate.</text>
</comment>
<comment type="pathway">
    <text evidence="2 13">Cofactor biosynthesis; NAD(+) biosynthesis; iminoaspartate from L-aspartate (oxidase route): step 1/1.</text>
</comment>
<dbReference type="EMBL" id="FRAJ01000017">
    <property type="protein sequence ID" value="SHK41113.1"/>
    <property type="molecule type" value="Genomic_DNA"/>
</dbReference>
<keyword evidence="6 13" id="KW-0285">Flavoprotein</keyword>
<dbReference type="EC" id="1.4.3.16" evidence="4 11"/>
<keyword evidence="8 13" id="KW-0274">FAD</keyword>
<protein>
    <recommendedName>
        <fullName evidence="5 11">L-aspartate oxidase</fullName>
        <ecNumber evidence="4 11">1.4.3.16</ecNumber>
    </recommendedName>
</protein>
<dbReference type="AlphaFoldDB" id="A0A1M6S8Q7"/>
<dbReference type="InterPro" id="IPR005288">
    <property type="entry name" value="NadB"/>
</dbReference>
<keyword evidence="9 13" id="KW-0560">Oxidoreductase</keyword>
<feature type="domain" description="FAD-dependent oxidoreductase 2 FAD-binding" evidence="14">
    <location>
        <begin position="19"/>
        <end position="389"/>
    </location>
</feature>
<evidence type="ECO:0000256" key="4">
    <source>
        <dbReference type="ARBA" id="ARBA00012173"/>
    </source>
</evidence>
<evidence type="ECO:0000256" key="9">
    <source>
        <dbReference type="ARBA" id="ARBA00023002"/>
    </source>
</evidence>
<feature type="active site" description="Proton acceptor" evidence="12">
    <location>
        <position position="287"/>
    </location>
</feature>
<dbReference type="InterPro" id="IPR027477">
    <property type="entry name" value="Succ_DH/fumarate_Rdtase_cat_sf"/>
</dbReference>
<dbReference type="InterPro" id="IPR003953">
    <property type="entry name" value="FAD-dep_OxRdtase_2_FAD-bd"/>
</dbReference>
<feature type="domain" description="Fumarate reductase/succinate dehydrogenase flavoprotein-like C-terminal" evidence="15">
    <location>
        <begin position="437"/>
        <end position="510"/>
    </location>
</feature>
<comment type="subcellular location">
    <subcellularLocation>
        <location evidence="13">Cytoplasm</location>
    </subcellularLocation>
</comment>
<dbReference type="InterPro" id="IPR036188">
    <property type="entry name" value="FAD/NAD-bd_sf"/>
</dbReference>
<dbReference type="GO" id="GO:0034628">
    <property type="term" value="P:'de novo' NAD+ biosynthetic process from L-aspartate"/>
    <property type="evidence" value="ECO:0007669"/>
    <property type="project" value="TreeGrafter"/>
</dbReference>
<evidence type="ECO:0000259" key="14">
    <source>
        <dbReference type="Pfam" id="PF00890"/>
    </source>
</evidence>
<dbReference type="Gene3D" id="1.20.58.100">
    <property type="entry name" value="Fumarate reductase/succinate dehydrogenase flavoprotein-like, C-terminal domain"/>
    <property type="match status" value="1"/>
</dbReference>
<comment type="catalytic activity">
    <reaction evidence="10">
        <text>L-aspartate + O2 = iminosuccinate + H2O2</text>
        <dbReference type="Rhea" id="RHEA:25876"/>
        <dbReference type="ChEBI" id="CHEBI:15379"/>
        <dbReference type="ChEBI" id="CHEBI:16240"/>
        <dbReference type="ChEBI" id="CHEBI:29991"/>
        <dbReference type="ChEBI" id="CHEBI:77875"/>
        <dbReference type="EC" id="1.4.3.16"/>
    </reaction>
    <physiologicalReaction direction="left-to-right" evidence="10">
        <dbReference type="Rhea" id="RHEA:25877"/>
    </physiologicalReaction>
</comment>
<dbReference type="PANTHER" id="PTHR42716">
    <property type="entry name" value="L-ASPARTATE OXIDASE"/>
    <property type="match status" value="1"/>
</dbReference>
<comment type="similarity">
    <text evidence="3 13">Belongs to the FAD-dependent oxidoreductase 2 family. NadB subfamily.</text>
</comment>
<keyword evidence="17" id="KW-1185">Reference proteome</keyword>
<evidence type="ECO:0000256" key="7">
    <source>
        <dbReference type="ARBA" id="ARBA00022642"/>
    </source>
</evidence>
<dbReference type="Gene3D" id="3.90.700.10">
    <property type="entry name" value="Succinate dehydrogenase/fumarate reductase flavoprotein, catalytic domain"/>
    <property type="match status" value="1"/>
</dbReference>
<sequence>MRRYITNFRLNSIRKEYCDVLIIGTGIAGLYTSLNIDSNYKVVVLSKDKISENNSNLAQGGIAACFSEDDDINLHFEDTIKAGNYYNDKKAVKILVQEASENIKKLIKIGTNFDKDKDGNIRVTKEGGHSKRRILHSKDETGKEIIRALSEEALKRENINIIENIFAIDLLTVDDKCLGVLVKNEEEIYAILSKATVLATGGIGQVYDNTTNSIIATGDGIAMAYRAGVEIVDMEFVQFHPTALYNESDSKRFLISEAVRGEGAVLRNSKREAFMEKYHELKDLAPRDIVAKSIFNEMLKEDKPCVYLDITHKNEDFIKSRFPNIYKMCLSRNIDMTKDYIPVCPVQHYIMGGVKIDYFGRTNIQRLYACGETSCVRVHGANRLASNSLLEGLVFGNRIANDINKIIERIEIENYLIENEENYKRIDKKQIQEIKVKVKKIMGRYAFILRSKEGLNKALNMIEEILNKLDGCKEDSKEFYECFNIATVAYLIVKAALNREKSLGSHIIVDSLEEFKDA</sequence>
<evidence type="ECO:0000256" key="1">
    <source>
        <dbReference type="ARBA" id="ARBA00001974"/>
    </source>
</evidence>
<dbReference type="GO" id="GO:0005737">
    <property type="term" value="C:cytoplasm"/>
    <property type="evidence" value="ECO:0007669"/>
    <property type="project" value="UniProtKB-SubCell"/>
</dbReference>
<gene>
    <name evidence="16" type="ORF">SAMN02745883_01982</name>
</gene>
<dbReference type="Pfam" id="PF00890">
    <property type="entry name" value="FAD_binding_2"/>
    <property type="match status" value="1"/>
</dbReference>
<dbReference type="SUPFAM" id="SSF46977">
    <property type="entry name" value="Succinate dehydrogenase/fumarate reductase flavoprotein C-terminal domain"/>
    <property type="match status" value="1"/>
</dbReference>
<accession>A0A1M6S8Q7</accession>
<dbReference type="UniPathway" id="UPA00253">
    <property type="reaction ID" value="UER00326"/>
</dbReference>
<dbReference type="InterPro" id="IPR015939">
    <property type="entry name" value="Fum_Rdtase/Succ_DH_flav-like_C"/>
</dbReference>
<evidence type="ECO:0000259" key="15">
    <source>
        <dbReference type="Pfam" id="PF02910"/>
    </source>
</evidence>
<dbReference type="GO" id="GO:0008734">
    <property type="term" value="F:L-aspartate oxidase activity"/>
    <property type="evidence" value="ECO:0007669"/>
    <property type="project" value="UniProtKB-UniRule"/>
</dbReference>
<dbReference type="PIRSF" id="PIRSF000171">
    <property type="entry name" value="SDHA_APRA_LASPO"/>
    <property type="match status" value="1"/>
</dbReference>
<dbReference type="Proteomes" id="UP000184082">
    <property type="component" value="Unassembled WGS sequence"/>
</dbReference>
<evidence type="ECO:0000313" key="17">
    <source>
        <dbReference type="Proteomes" id="UP000184082"/>
    </source>
</evidence>
<evidence type="ECO:0000313" key="16">
    <source>
        <dbReference type="EMBL" id="SHK41113.1"/>
    </source>
</evidence>